<proteinExistence type="predicted"/>
<accession>D2XB75</accession>
<dbReference type="InterPro" id="IPR001810">
    <property type="entry name" value="F-box_dom"/>
</dbReference>
<sequence length="288" mass="33728">MERLPTEMLVHILGFLGAKDAVTFCCSHKKARQVAKEHAHLLLKEVECDGDIIAEKLGGLYVPNNEPLEKQKEEMKAKFLIDPLGRAQKKLEFEGEYGSSCFWTVKDGRLNGPFRCEMETPFEDALIEEGNFRRGKLHGISHSFNREEQNFGKWTTWYRGQKKRERTTSENKVCVKEWRTSRTRKKRTLFLEKQKETFFLQRFSRYSCSGKDVDSWSYTTETKRNGVLISEYSSFWMDGDSTWRYVVDREVVSEGTEKSNSCVMGRCCERHGKKLEEAMRGEWEAQFF</sequence>
<dbReference type="Proteomes" id="UP000029780">
    <property type="component" value="Segment"/>
</dbReference>
<dbReference type="Pfam" id="PF00646">
    <property type="entry name" value="F-box"/>
    <property type="match status" value="1"/>
</dbReference>
<dbReference type="RefSeq" id="YP_003407164.1">
    <property type="nucleotide sequence ID" value="NC_013756.1"/>
</dbReference>
<feature type="domain" description="F-box" evidence="1">
    <location>
        <begin position="1"/>
        <end position="46"/>
    </location>
</feature>
<protein>
    <recommendedName>
        <fullName evidence="1">F-box domain-containing protein</fullName>
    </recommendedName>
</protein>
<dbReference type="KEGG" id="vg:8746676"/>
<dbReference type="CDD" id="cd09917">
    <property type="entry name" value="F-box_SF"/>
    <property type="match status" value="1"/>
</dbReference>
<dbReference type="OrthoDB" id="12613at10239"/>
<gene>
    <name evidence="2" type="ORF">MAR_ORF440</name>
</gene>
<keyword evidence="3" id="KW-1185">Reference proteome</keyword>
<dbReference type="EMBL" id="GU071086">
    <property type="protein sequence ID" value="ADB04202.1"/>
    <property type="molecule type" value="Genomic_DNA"/>
</dbReference>
<organism evidence="2 3">
    <name type="scientific">Marseillevirus marseillevirus</name>
    <name type="common">GBM</name>
    <dbReference type="NCBI Taxonomy" id="694581"/>
    <lineage>
        <taxon>Viruses</taxon>
        <taxon>Varidnaviria</taxon>
        <taxon>Bamfordvirae</taxon>
        <taxon>Nucleocytoviricota</taxon>
        <taxon>Megaviricetes</taxon>
        <taxon>Pimascovirales</taxon>
        <taxon>Pimascovirales incertae sedis</taxon>
        <taxon>Marseilleviridae</taxon>
        <taxon>Marseillevirus</taxon>
        <taxon>Marseillevirus massiliense</taxon>
    </lineage>
</organism>
<dbReference type="PROSITE" id="PS50181">
    <property type="entry name" value="FBOX"/>
    <property type="match status" value="1"/>
</dbReference>
<evidence type="ECO:0000313" key="3">
    <source>
        <dbReference type="Proteomes" id="UP000029780"/>
    </source>
</evidence>
<dbReference type="InterPro" id="IPR036047">
    <property type="entry name" value="F-box-like_dom_sf"/>
</dbReference>
<evidence type="ECO:0000259" key="1">
    <source>
        <dbReference type="PROSITE" id="PS50181"/>
    </source>
</evidence>
<name>D2XB75_GBMV</name>
<organismHost>
    <name type="scientific">Acanthamoeba</name>
    <dbReference type="NCBI Taxonomy" id="5754"/>
</organismHost>
<evidence type="ECO:0000313" key="2">
    <source>
        <dbReference type="EMBL" id="ADB04202.1"/>
    </source>
</evidence>
<dbReference type="GeneID" id="8746676"/>
<reference evidence="2 3" key="1">
    <citation type="journal article" date="2009" name="Proc. Natl. Acad. Sci. U.S.A.">
        <title>Giant Marseillevirus highlights the role of amoebae as a melting pot in emergence of chimeric microorganisms.</title>
        <authorList>
            <person name="Boyer M."/>
            <person name="Yutin N."/>
            <person name="Pagnier I."/>
            <person name="Barrassi L."/>
            <person name="Fournous G."/>
            <person name="Espinosa L."/>
            <person name="Robert C."/>
            <person name="Azza S."/>
            <person name="Sun S."/>
            <person name="Rossmann M.G."/>
            <person name="Suzan-Monti M."/>
            <person name="La Scola B."/>
            <person name="Koonin E.V."/>
            <person name="Raoult D."/>
        </authorList>
    </citation>
    <scope>NUCLEOTIDE SEQUENCE [LARGE SCALE GENOMIC DNA]</scope>
    <source>
        <strain evidence="2 3">T19</strain>
    </source>
</reference>
<dbReference type="SUPFAM" id="SSF81383">
    <property type="entry name" value="F-box domain"/>
    <property type="match status" value="1"/>
</dbReference>